<comment type="caution">
    <text evidence="1">The sequence shown here is derived from an EMBL/GenBank/DDBJ whole genome shotgun (WGS) entry which is preliminary data.</text>
</comment>
<proteinExistence type="predicted"/>
<protein>
    <submittedName>
        <fullName evidence="1">Uncharacterized protein</fullName>
    </submittedName>
</protein>
<evidence type="ECO:0000313" key="1">
    <source>
        <dbReference type="EMBL" id="KAK1147369.1"/>
    </source>
</evidence>
<dbReference type="Proteomes" id="UP001177260">
    <property type="component" value="Unassembled WGS sequence"/>
</dbReference>
<dbReference type="EMBL" id="JAOPJF010000012">
    <property type="protein sequence ID" value="KAK1147369.1"/>
    <property type="molecule type" value="Genomic_DNA"/>
</dbReference>
<gene>
    <name evidence="1" type="ORF">N8T08_001450</name>
</gene>
<reference evidence="1 2" key="1">
    <citation type="journal article" date="2023" name="ACS Omega">
        <title>Identification of the Neoaspergillic Acid Biosynthesis Gene Cluster by Establishing an In Vitro CRISPR-Ribonucleoprotein Genetic System in Aspergillus melleus.</title>
        <authorList>
            <person name="Yuan B."/>
            <person name="Grau M.F."/>
            <person name="Murata R.M."/>
            <person name="Torok T."/>
            <person name="Venkateswaran K."/>
            <person name="Stajich J.E."/>
            <person name="Wang C.C.C."/>
        </authorList>
    </citation>
    <scope>NUCLEOTIDE SEQUENCE [LARGE SCALE GENOMIC DNA]</scope>
    <source>
        <strain evidence="1 2">IMV 1140</strain>
    </source>
</reference>
<evidence type="ECO:0000313" key="2">
    <source>
        <dbReference type="Proteomes" id="UP001177260"/>
    </source>
</evidence>
<sequence length="559" mass="62070">MRPFHHPLFLLLLGSAGADTFTPLPNANHIFNAIHNSMRQWGSSLHHNGMSFFIASVPTGTQLYHGNSRPGDVTGPEWLAFEPEHAMVFARPRPRGHPPPPASGAGLDGAQMPLMPPPPPPPPPPPGPEPELTAIDKDADKKEKEEVGYLHTFAAGRNLRLLYIDGMSAAKTTNGTLDSQDRVLFRDKLGDGPGMQERERAELLCRMAREDWDAKLDGVIRMEAGFEVILCNFDVVDEVRVTRVKGNTEGGKRRMGEKVPGSSGEKLKGKGKGDGGPPDGGLWFKAIAARYNGIGGHRVRVDYDWFVTAYDDEYGLDLFPGNDRKSQLPRLHHLSNEQLEPLRADLNELVRKHQMDEAKLLDWQAVADMVVLRYGNDLRYMASGQAKTLEELHREIESLLGPFIDYGEGGRDSCQETERCATQFIPAGAPDGSIAGEAVRSVSRSICSTLVEAWNNQTDYDAAIGQLRQLMGYLNWTIWKECRGCGDHEICVVPIWPMGTVEDYEHPQCRDASRPSGEGSRYWGDPRNRGLKPSGPDSPLFSSFPSWLDRLKHAFYGWL</sequence>
<keyword evidence="2" id="KW-1185">Reference proteome</keyword>
<accession>A0ACC3BAA9</accession>
<name>A0ACC3BAA9_9EURO</name>
<organism evidence="1 2">
    <name type="scientific">Aspergillus melleus</name>
    <dbReference type="NCBI Taxonomy" id="138277"/>
    <lineage>
        <taxon>Eukaryota</taxon>
        <taxon>Fungi</taxon>
        <taxon>Dikarya</taxon>
        <taxon>Ascomycota</taxon>
        <taxon>Pezizomycotina</taxon>
        <taxon>Eurotiomycetes</taxon>
        <taxon>Eurotiomycetidae</taxon>
        <taxon>Eurotiales</taxon>
        <taxon>Aspergillaceae</taxon>
        <taxon>Aspergillus</taxon>
        <taxon>Aspergillus subgen. Circumdati</taxon>
    </lineage>
</organism>